<keyword evidence="3" id="KW-1185">Reference proteome</keyword>
<dbReference type="AlphaFoldDB" id="A0A1C4H6U4"/>
<feature type="region of interest" description="Disordered" evidence="1">
    <location>
        <begin position="458"/>
        <end position="553"/>
    </location>
</feature>
<evidence type="ECO:0000313" key="3">
    <source>
        <dbReference type="Proteomes" id="UP000242610"/>
    </source>
</evidence>
<feature type="compositionally biased region" description="Polar residues" evidence="1">
    <location>
        <begin position="396"/>
        <end position="423"/>
    </location>
</feature>
<protein>
    <submittedName>
        <fullName evidence="2">Uncharacterized protein</fullName>
    </submittedName>
</protein>
<name>A0A1C4H6U4_9BIFI</name>
<reference evidence="3" key="1">
    <citation type="submission" date="2016-08" db="EMBL/GenBank/DDBJ databases">
        <authorList>
            <person name="Varghese N."/>
            <person name="Submissions Spin"/>
        </authorList>
    </citation>
    <scope>NUCLEOTIDE SEQUENCE [LARGE SCALE GENOMIC DNA]</scope>
    <source>
        <strain evidence="3">R-52791</strain>
    </source>
</reference>
<dbReference type="OrthoDB" id="3480681at2"/>
<dbReference type="Proteomes" id="UP000242610">
    <property type="component" value="Unassembled WGS sequence"/>
</dbReference>
<accession>A0A1C4H6U4</accession>
<gene>
    <name evidence="2" type="ORF">GA0061077_1210</name>
</gene>
<dbReference type="RefSeq" id="WP_091848039.1">
    <property type="nucleotide sequence ID" value="NZ_FMBL01000003.1"/>
</dbReference>
<feature type="compositionally biased region" description="Low complexity" evidence="1">
    <location>
        <begin position="463"/>
        <end position="475"/>
    </location>
</feature>
<dbReference type="STRING" id="1505727.GA0061077_1210"/>
<feature type="region of interest" description="Disordered" evidence="1">
    <location>
        <begin position="396"/>
        <end position="429"/>
    </location>
</feature>
<feature type="compositionally biased region" description="Basic and acidic residues" evidence="1">
    <location>
        <begin position="499"/>
        <end position="514"/>
    </location>
</feature>
<proteinExistence type="predicted"/>
<sequence>MGLLPTNVRDLWLGSHTYLATDENDSQAFGYGVNYEKWGEISPDGTRTPVEDMRARTSLSSGRNPKGHYRIASLVFTVDYNNGEENETTTLNTASSSNSWNIPWGTHAIPAGKIFKEWKLTTSDSDHVSINRNTLTWDVGANDPNAKLTAVWRNMDRPTINSIVVHKAASANPEDNTDSWADVIVDVPEDSRDTDDPLTLESYNCEGFNSLCIPSAAGNQCTFRLSIAQLRGNDYDAEYQHLSTQLTAYDHYTEINVTGPLGYYRGILPYTTVNYQPGAGAGGTAPSTQKSLTDTPSQTAPLTMAGPDTITRPKHSVFNKWQASHGAINPRAAQVPASIGETDATGCTIISLSAAWTKLATPEITTAKRDAANNQATITGTAKPLHSSDIVRICHPTNTGSRQCQDITPDSTGQDGTALPNNDTSEHPWNITLPIADDQGELTVDATLISKDTAYTGNPEVQSATASATTAGSTGDDNNDGIHDTSGTPSEPNTPNKGETPEAPKTPETRKRTEILNGIGRRRIILPQMAPIQLSRKAGSERPAETDIPEPTP</sequence>
<feature type="compositionally biased region" description="Polar residues" evidence="1">
    <location>
        <begin position="485"/>
        <end position="497"/>
    </location>
</feature>
<evidence type="ECO:0000256" key="1">
    <source>
        <dbReference type="SAM" id="MobiDB-lite"/>
    </source>
</evidence>
<organism evidence="2 3">
    <name type="scientific">Bifidobacterium commune</name>
    <dbReference type="NCBI Taxonomy" id="1505727"/>
    <lineage>
        <taxon>Bacteria</taxon>
        <taxon>Bacillati</taxon>
        <taxon>Actinomycetota</taxon>
        <taxon>Actinomycetes</taxon>
        <taxon>Bifidobacteriales</taxon>
        <taxon>Bifidobacteriaceae</taxon>
        <taxon>Bifidobacterium</taxon>
    </lineage>
</organism>
<evidence type="ECO:0000313" key="2">
    <source>
        <dbReference type="EMBL" id="SCC80463.1"/>
    </source>
</evidence>
<dbReference type="EMBL" id="FMBL01000003">
    <property type="protein sequence ID" value="SCC80463.1"/>
    <property type="molecule type" value="Genomic_DNA"/>
</dbReference>